<keyword evidence="1" id="KW-0812">Transmembrane</keyword>
<dbReference type="Proteomes" id="UP001147653">
    <property type="component" value="Unassembled WGS sequence"/>
</dbReference>
<dbReference type="AlphaFoldDB" id="A0A9X3N4Y3"/>
<name>A0A9X3N4Y3_9ACTN</name>
<organism evidence="2 3">
    <name type="scientific">Solirubrobacter phytolaccae</name>
    <dbReference type="NCBI Taxonomy" id="1404360"/>
    <lineage>
        <taxon>Bacteria</taxon>
        <taxon>Bacillati</taxon>
        <taxon>Actinomycetota</taxon>
        <taxon>Thermoleophilia</taxon>
        <taxon>Solirubrobacterales</taxon>
        <taxon>Solirubrobacteraceae</taxon>
        <taxon>Solirubrobacter</taxon>
    </lineage>
</organism>
<comment type="caution">
    <text evidence="2">The sequence shown here is derived from an EMBL/GenBank/DDBJ whole genome shotgun (WGS) entry which is preliminary data.</text>
</comment>
<sequence length="77" mass="8603">MKSIAWERTKYAVAWLAVAALLLDDLVLGGPCFNVDCPGDRSPMADTVFVVAVLVLIVCVIWWIANRLQRWMDGPEL</sequence>
<evidence type="ECO:0000313" key="3">
    <source>
        <dbReference type="Proteomes" id="UP001147653"/>
    </source>
</evidence>
<keyword evidence="1" id="KW-1133">Transmembrane helix</keyword>
<proteinExistence type="predicted"/>
<dbReference type="RefSeq" id="WP_270023855.1">
    <property type="nucleotide sequence ID" value="NZ_JAPDDP010000005.1"/>
</dbReference>
<accession>A0A9X3N4Y3</accession>
<protein>
    <submittedName>
        <fullName evidence="2">Uncharacterized protein</fullName>
    </submittedName>
</protein>
<evidence type="ECO:0000313" key="2">
    <source>
        <dbReference type="EMBL" id="MDA0179566.1"/>
    </source>
</evidence>
<dbReference type="EMBL" id="JAPDDP010000005">
    <property type="protein sequence ID" value="MDA0179566.1"/>
    <property type="molecule type" value="Genomic_DNA"/>
</dbReference>
<keyword evidence="1" id="KW-0472">Membrane</keyword>
<gene>
    <name evidence="2" type="ORF">OJ997_04605</name>
</gene>
<keyword evidence="3" id="KW-1185">Reference proteome</keyword>
<reference evidence="2" key="1">
    <citation type="submission" date="2022-10" db="EMBL/GenBank/DDBJ databases">
        <title>The WGS of Solirubrobacter phytolaccae KCTC 29190.</title>
        <authorList>
            <person name="Jiang Z."/>
        </authorList>
    </citation>
    <scope>NUCLEOTIDE SEQUENCE</scope>
    <source>
        <strain evidence="2">KCTC 29190</strain>
    </source>
</reference>
<feature type="transmembrane region" description="Helical" evidence="1">
    <location>
        <begin position="45"/>
        <end position="65"/>
    </location>
</feature>
<evidence type="ECO:0000256" key="1">
    <source>
        <dbReference type="SAM" id="Phobius"/>
    </source>
</evidence>